<keyword evidence="3" id="KW-0963">Cytoplasm</keyword>
<gene>
    <name evidence="5" type="primary">LOC106002644</name>
</gene>
<dbReference type="PANTHER" id="PTHR19423:SF1">
    <property type="entry name" value="SH3 DOMAIN-BINDING PROTEIN 5"/>
    <property type="match status" value="1"/>
</dbReference>
<dbReference type="Pfam" id="PF05276">
    <property type="entry name" value="SH3BP5"/>
    <property type="match status" value="1"/>
</dbReference>
<accession>A0A1S3GW74</accession>
<dbReference type="PANTHER" id="PTHR19423">
    <property type="entry name" value="SH3 DOMAIN-BINDING PROTEIN 5"/>
    <property type="match status" value="1"/>
</dbReference>
<sequence>MEAEQTKTRSELVHKETAARYNAAIGRMRQLEKKLKRAINKSKPYFELKGKYYVQLEVCMCGLRCIAHGFFYTQLTFLG</sequence>
<dbReference type="Proteomes" id="UP000081671">
    <property type="component" value="Unplaced"/>
</dbReference>
<dbReference type="GO" id="GO:0004860">
    <property type="term" value="F:protein kinase inhibitor activity"/>
    <property type="evidence" value="ECO:0007669"/>
    <property type="project" value="TreeGrafter"/>
</dbReference>
<dbReference type="InterPro" id="IPR007940">
    <property type="entry name" value="SH3BP5"/>
</dbReference>
<evidence type="ECO:0000256" key="2">
    <source>
        <dbReference type="ARBA" id="ARBA00023054"/>
    </source>
</evidence>
<organism evidence="4 5">
    <name type="scientific">Dipodomys ordii</name>
    <name type="common">Ord's kangaroo rat</name>
    <dbReference type="NCBI Taxonomy" id="10020"/>
    <lineage>
        <taxon>Eukaryota</taxon>
        <taxon>Metazoa</taxon>
        <taxon>Chordata</taxon>
        <taxon>Craniata</taxon>
        <taxon>Vertebrata</taxon>
        <taxon>Euteleostomi</taxon>
        <taxon>Mammalia</taxon>
        <taxon>Eutheria</taxon>
        <taxon>Euarchontoglires</taxon>
        <taxon>Glires</taxon>
        <taxon>Rodentia</taxon>
        <taxon>Castorimorpha</taxon>
        <taxon>Heteromyidae</taxon>
        <taxon>Dipodomyinae</taxon>
        <taxon>Dipodomys</taxon>
    </lineage>
</organism>
<dbReference type="AlphaFoldDB" id="A0A1S3GW74"/>
<protein>
    <recommendedName>
        <fullName evidence="3">SH3 domain-binding protein 5</fullName>
        <shortName evidence="3">SH3BP-5</shortName>
    </recommendedName>
</protein>
<comment type="function">
    <text evidence="3">Functions as guanine nucleotide exchange factor (GEF) for RAB11A.</text>
</comment>
<dbReference type="InParanoid" id="A0A1S3GW74"/>
<dbReference type="OrthoDB" id="446789at2759"/>
<name>A0A1S3GW74_DIPOR</name>
<dbReference type="GO" id="GO:0017124">
    <property type="term" value="F:SH3 domain binding"/>
    <property type="evidence" value="ECO:0007669"/>
    <property type="project" value="UniProtKB-UniRule"/>
</dbReference>
<comment type="similarity">
    <text evidence="1 3">Belongs to the SH3BP5 family.</text>
</comment>
<dbReference type="RefSeq" id="XP_012892945.1">
    <property type="nucleotide sequence ID" value="XM_013037491.1"/>
</dbReference>
<dbReference type="GO" id="GO:0005737">
    <property type="term" value="C:cytoplasm"/>
    <property type="evidence" value="ECO:0007669"/>
    <property type="project" value="UniProtKB-SubCell"/>
</dbReference>
<reference evidence="5" key="1">
    <citation type="submission" date="2025-08" db="UniProtKB">
        <authorList>
            <consortium name="RefSeq"/>
        </authorList>
    </citation>
    <scope>IDENTIFICATION</scope>
    <source>
        <tissue evidence="5">Kidney</tissue>
    </source>
</reference>
<proteinExistence type="inferred from homology"/>
<dbReference type="GeneID" id="106002644"/>
<keyword evidence="4" id="KW-1185">Reference proteome</keyword>
<comment type="domain">
    <text evidence="3">The N-terminal half of the protein mediates interaction with RAB11A and functions as guanine nucleotide exchange factor. Four long alpha-helices (interrupted by a central kink) assemble into coiled coils, giving rise to a 'V' shape.</text>
</comment>
<keyword evidence="2 3" id="KW-0175">Coiled coil</keyword>
<evidence type="ECO:0000313" key="4">
    <source>
        <dbReference type="Proteomes" id="UP000081671"/>
    </source>
</evidence>
<comment type="subunit">
    <text evidence="3">Interacts with GDP-bound and nucleotide-free forms of RAB11A.</text>
</comment>
<comment type="subcellular location">
    <subcellularLocation>
        <location evidence="3">Cytoplasm</location>
    </subcellularLocation>
    <text evidence="3">Colocalizes with RAB11A on cytoplasmic vesicle membranes.</text>
</comment>
<evidence type="ECO:0000256" key="3">
    <source>
        <dbReference type="RuleBase" id="RU369054"/>
    </source>
</evidence>
<evidence type="ECO:0000313" key="5">
    <source>
        <dbReference type="RefSeq" id="XP_012892945.1"/>
    </source>
</evidence>
<dbReference type="GO" id="GO:0005085">
    <property type="term" value="F:guanyl-nucleotide exchange factor activity"/>
    <property type="evidence" value="ECO:0007669"/>
    <property type="project" value="UniProtKB-UniRule"/>
</dbReference>
<evidence type="ECO:0000256" key="1">
    <source>
        <dbReference type="ARBA" id="ARBA00007796"/>
    </source>
</evidence>
<dbReference type="KEGG" id="dord:106002644"/>
<dbReference type="GO" id="GO:0035556">
    <property type="term" value="P:intracellular signal transduction"/>
    <property type="evidence" value="ECO:0007669"/>
    <property type="project" value="UniProtKB-UniRule"/>
</dbReference>
<keyword evidence="3" id="KW-0344">Guanine-nucleotide releasing factor</keyword>